<keyword evidence="1" id="KW-0732">Signal</keyword>
<evidence type="ECO:0000313" key="2">
    <source>
        <dbReference type="EMBL" id="QSQ24331.1"/>
    </source>
</evidence>
<dbReference type="EMBL" id="CP071090">
    <property type="protein sequence ID" value="QSQ24331.1"/>
    <property type="molecule type" value="Genomic_DNA"/>
</dbReference>
<name>A0ABX7P217_9BACT</name>
<feature type="chain" id="PRO_5046523450" evidence="1">
    <location>
        <begin position="23"/>
        <end position="146"/>
    </location>
</feature>
<organism evidence="2 3">
    <name type="scientific">Pyxidicoccus parkwayensis</name>
    <dbReference type="NCBI Taxonomy" id="2813578"/>
    <lineage>
        <taxon>Bacteria</taxon>
        <taxon>Pseudomonadati</taxon>
        <taxon>Myxococcota</taxon>
        <taxon>Myxococcia</taxon>
        <taxon>Myxococcales</taxon>
        <taxon>Cystobacterineae</taxon>
        <taxon>Myxococcaceae</taxon>
        <taxon>Pyxidicoccus</taxon>
    </lineage>
</organism>
<dbReference type="RefSeq" id="WP_206725897.1">
    <property type="nucleotide sequence ID" value="NZ_CP071090.1"/>
</dbReference>
<reference evidence="2 3" key="1">
    <citation type="submission" date="2021-02" db="EMBL/GenBank/DDBJ databases">
        <title>De Novo genome assembly of isolated myxobacteria.</title>
        <authorList>
            <person name="Stevens D.C."/>
        </authorList>
    </citation>
    <scope>NUCLEOTIDE SEQUENCE [LARGE SCALE GENOMIC DNA]</scope>
    <source>
        <strain evidence="3">SCPEA02</strain>
    </source>
</reference>
<dbReference type="Proteomes" id="UP000662747">
    <property type="component" value="Chromosome"/>
</dbReference>
<sequence>MKSFLKWGISAVFATIAAPALAHEDATGTPAELAQLAGIESARAACYIDTTSWDAATPDYCSAIVWWQRQATAVFSVIGLDQASGRYQITYLDNKCSRVWYTTQEGWLCSRTIGPFRDYTQRVQVTDLQTGQSVILSAIAQYETGA</sequence>
<evidence type="ECO:0000313" key="3">
    <source>
        <dbReference type="Proteomes" id="UP000662747"/>
    </source>
</evidence>
<feature type="signal peptide" evidence="1">
    <location>
        <begin position="1"/>
        <end position="22"/>
    </location>
</feature>
<gene>
    <name evidence="2" type="ORF">JY651_05030</name>
</gene>
<evidence type="ECO:0000256" key="1">
    <source>
        <dbReference type="SAM" id="SignalP"/>
    </source>
</evidence>
<accession>A0ABX7P217</accession>
<proteinExistence type="predicted"/>
<keyword evidence="3" id="KW-1185">Reference proteome</keyword>
<protein>
    <submittedName>
        <fullName evidence="2">Uncharacterized protein</fullName>
    </submittedName>
</protein>